<reference evidence="3" key="1">
    <citation type="journal article" date="2017" name="Cell">
        <title>Insights into land plant evolution garnered from the Marchantia polymorpha genome.</title>
        <authorList>
            <person name="Bowman J.L."/>
            <person name="Kohchi T."/>
            <person name="Yamato K.T."/>
            <person name="Jenkins J."/>
            <person name="Shu S."/>
            <person name="Ishizaki K."/>
            <person name="Yamaoka S."/>
            <person name="Nishihama R."/>
            <person name="Nakamura Y."/>
            <person name="Berger F."/>
            <person name="Adam C."/>
            <person name="Aki S.S."/>
            <person name="Althoff F."/>
            <person name="Araki T."/>
            <person name="Arteaga-Vazquez M.A."/>
            <person name="Balasubrmanian S."/>
            <person name="Barry K."/>
            <person name="Bauer D."/>
            <person name="Boehm C.R."/>
            <person name="Briginshaw L."/>
            <person name="Caballero-Perez J."/>
            <person name="Catarino B."/>
            <person name="Chen F."/>
            <person name="Chiyoda S."/>
            <person name="Chovatia M."/>
            <person name="Davies K.M."/>
            <person name="Delmans M."/>
            <person name="Demura T."/>
            <person name="Dierschke T."/>
            <person name="Dolan L."/>
            <person name="Dorantes-Acosta A.E."/>
            <person name="Eklund D.M."/>
            <person name="Florent S.N."/>
            <person name="Flores-Sandoval E."/>
            <person name="Fujiyama A."/>
            <person name="Fukuzawa H."/>
            <person name="Galik B."/>
            <person name="Grimanelli D."/>
            <person name="Grimwood J."/>
            <person name="Grossniklaus U."/>
            <person name="Hamada T."/>
            <person name="Haseloff J."/>
            <person name="Hetherington A.J."/>
            <person name="Higo A."/>
            <person name="Hirakawa Y."/>
            <person name="Hundley H.N."/>
            <person name="Ikeda Y."/>
            <person name="Inoue K."/>
            <person name="Inoue S.I."/>
            <person name="Ishida S."/>
            <person name="Jia Q."/>
            <person name="Kakita M."/>
            <person name="Kanazawa T."/>
            <person name="Kawai Y."/>
            <person name="Kawashima T."/>
            <person name="Kennedy M."/>
            <person name="Kinose K."/>
            <person name="Kinoshita T."/>
            <person name="Kohara Y."/>
            <person name="Koide E."/>
            <person name="Komatsu K."/>
            <person name="Kopischke S."/>
            <person name="Kubo M."/>
            <person name="Kyozuka J."/>
            <person name="Lagercrantz U."/>
            <person name="Lin S.S."/>
            <person name="Lindquist E."/>
            <person name="Lipzen A.M."/>
            <person name="Lu C.W."/>
            <person name="De Luna E."/>
            <person name="Martienssen R.A."/>
            <person name="Minamino N."/>
            <person name="Mizutani M."/>
            <person name="Mizutani M."/>
            <person name="Mochizuki N."/>
            <person name="Monte I."/>
            <person name="Mosher R."/>
            <person name="Nagasaki H."/>
            <person name="Nakagami H."/>
            <person name="Naramoto S."/>
            <person name="Nishitani K."/>
            <person name="Ohtani M."/>
            <person name="Okamoto T."/>
            <person name="Okumura M."/>
            <person name="Phillips J."/>
            <person name="Pollak B."/>
            <person name="Reinders A."/>
            <person name="Rovekamp M."/>
            <person name="Sano R."/>
            <person name="Sawa S."/>
            <person name="Schmid M.W."/>
            <person name="Shirakawa M."/>
            <person name="Solano R."/>
            <person name="Spunde A."/>
            <person name="Suetsugu N."/>
            <person name="Sugano S."/>
            <person name="Sugiyama A."/>
            <person name="Sun R."/>
            <person name="Suzuki Y."/>
            <person name="Takenaka M."/>
            <person name="Takezawa D."/>
            <person name="Tomogane H."/>
            <person name="Tsuzuki M."/>
            <person name="Ueda T."/>
            <person name="Umeda M."/>
            <person name="Ward J.M."/>
            <person name="Watanabe Y."/>
            <person name="Yazaki K."/>
            <person name="Yokoyama R."/>
            <person name="Yoshitake Y."/>
            <person name="Yotsui I."/>
            <person name="Zachgo S."/>
            <person name="Schmutz J."/>
        </authorList>
    </citation>
    <scope>NUCLEOTIDE SEQUENCE [LARGE SCALE GENOMIC DNA]</scope>
    <source>
        <strain evidence="3">Tak-1</strain>
    </source>
</reference>
<dbReference type="EMBL" id="KZ772679">
    <property type="protein sequence ID" value="PTQ47545.1"/>
    <property type="molecule type" value="Genomic_DNA"/>
</dbReference>
<accession>A0A2R6XN57</accession>
<organism evidence="2 3">
    <name type="scientific">Marchantia polymorpha</name>
    <name type="common">Common liverwort</name>
    <name type="synonym">Marchantia aquatica</name>
    <dbReference type="NCBI Taxonomy" id="3197"/>
    <lineage>
        <taxon>Eukaryota</taxon>
        <taxon>Viridiplantae</taxon>
        <taxon>Streptophyta</taxon>
        <taxon>Embryophyta</taxon>
        <taxon>Marchantiophyta</taxon>
        <taxon>Marchantiopsida</taxon>
        <taxon>Marchantiidae</taxon>
        <taxon>Marchantiales</taxon>
        <taxon>Marchantiaceae</taxon>
        <taxon>Marchantia</taxon>
    </lineage>
</organism>
<name>A0A2R6XN57_MARPO</name>
<dbReference type="AlphaFoldDB" id="A0A2R6XN57"/>
<proteinExistence type="predicted"/>
<evidence type="ECO:0000313" key="2">
    <source>
        <dbReference type="EMBL" id="PTQ47545.1"/>
    </source>
</evidence>
<dbReference type="OrthoDB" id="1625307at2759"/>
<evidence type="ECO:0000313" key="3">
    <source>
        <dbReference type="Proteomes" id="UP000244005"/>
    </source>
</evidence>
<dbReference type="PANTHER" id="PTHR48210">
    <property type="entry name" value="OS05G0352800 PROTEIN"/>
    <property type="match status" value="1"/>
</dbReference>
<dbReference type="Gramene" id="Mp3g00060.1">
    <property type="protein sequence ID" value="Mp3g00060.1.cds"/>
    <property type="gene ID" value="Mp3g00060"/>
</dbReference>
<dbReference type="PANTHER" id="PTHR48210:SF1">
    <property type="entry name" value="OS05G0352800 PROTEIN"/>
    <property type="match status" value="1"/>
</dbReference>
<feature type="region of interest" description="Disordered" evidence="1">
    <location>
        <begin position="95"/>
        <end position="138"/>
    </location>
</feature>
<gene>
    <name evidence="2" type="ORF">MARPO_0007s0006</name>
</gene>
<keyword evidence="3" id="KW-1185">Reference proteome</keyword>
<dbReference type="Proteomes" id="UP000244005">
    <property type="component" value="Unassembled WGS sequence"/>
</dbReference>
<evidence type="ECO:0000256" key="1">
    <source>
        <dbReference type="SAM" id="MobiDB-lite"/>
    </source>
</evidence>
<sequence>MRSGNQPAKWDARVGLHQFLPTIGKEAHSGSVRKVSASIAESADCCLAVGMDEYEAEERKQAAAKALLNYSQFVMSCIGEDARPGQMRLHLMKEVSGMPTHLNSGKGANADKGQTSSQPLGIKESLPKSFVRQDLSKG</sequence>
<protein>
    <submittedName>
        <fullName evidence="2">Uncharacterized protein</fullName>
    </submittedName>
</protein>